<reference evidence="2" key="2">
    <citation type="submission" date="2023-05" db="EMBL/GenBank/DDBJ databases">
        <authorList>
            <person name="Schelkunov M.I."/>
        </authorList>
    </citation>
    <scope>NUCLEOTIDE SEQUENCE</scope>
    <source>
        <strain evidence="2">Hsosn_3</strain>
        <tissue evidence="2">Leaf</tissue>
    </source>
</reference>
<name>A0AAD8GMS2_9APIA</name>
<feature type="compositionally biased region" description="Acidic residues" evidence="1">
    <location>
        <begin position="366"/>
        <end position="378"/>
    </location>
</feature>
<reference evidence="2" key="1">
    <citation type="submission" date="2023-02" db="EMBL/GenBank/DDBJ databases">
        <title>Genome of toxic invasive species Heracleum sosnowskyi carries increased number of genes despite the absence of recent whole-genome duplications.</title>
        <authorList>
            <person name="Schelkunov M."/>
            <person name="Shtratnikova V."/>
            <person name="Makarenko M."/>
            <person name="Klepikova A."/>
            <person name="Omelchenko D."/>
            <person name="Novikova G."/>
            <person name="Obukhova E."/>
            <person name="Bogdanov V."/>
            <person name="Penin A."/>
            <person name="Logacheva M."/>
        </authorList>
    </citation>
    <scope>NUCLEOTIDE SEQUENCE</scope>
    <source>
        <strain evidence="2">Hsosn_3</strain>
        <tissue evidence="2">Leaf</tissue>
    </source>
</reference>
<feature type="region of interest" description="Disordered" evidence="1">
    <location>
        <begin position="433"/>
        <end position="455"/>
    </location>
</feature>
<proteinExistence type="predicted"/>
<accession>A0AAD8GMS2</accession>
<dbReference type="AlphaFoldDB" id="A0AAD8GMS2"/>
<evidence type="ECO:0000313" key="3">
    <source>
        <dbReference type="Proteomes" id="UP001237642"/>
    </source>
</evidence>
<feature type="region of interest" description="Disordered" evidence="1">
    <location>
        <begin position="547"/>
        <end position="604"/>
    </location>
</feature>
<comment type="caution">
    <text evidence="2">The sequence shown here is derived from an EMBL/GenBank/DDBJ whole genome shotgun (WGS) entry which is preliminary data.</text>
</comment>
<keyword evidence="3" id="KW-1185">Reference proteome</keyword>
<protein>
    <submittedName>
        <fullName evidence="2">Otolith matrix protein OMM-64</fullName>
    </submittedName>
</protein>
<feature type="compositionally biased region" description="Polar residues" evidence="1">
    <location>
        <begin position="566"/>
        <end position="579"/>
    </location>
</feature>
<feature type="region of interest" description="Disordered" evidence="1">
    <location>
        <begin position="168"/>
        <end position="206"/>
    </location>
</feature>
<dbReference type="EMBL" id="JAUIZM010000067">
    <property type="protein sequence ID" value="KAK1350238.1"/>
    <property type="molecule type" value="Genomic_DNA"/>
</dbReference>
<dbReference type="PANTHER" id="PTHR36005:SF1">
    <property type="entry name" value="DNA LIGASE-LIKE PROTEIN"/>
    <property type="match status" value="1"/>
</dbReference>
<feature type="compositionally biased region" description="Acidic residues" evidence="1">
    <location>
        <begin position="348"/>
        <end position="358"/>
    </location>
</feature>
<organism evidence="2 3">
    <name type="scientific">Heracleum sosnowskyi</name>
    <dbReference type="NCBI Taxonomy" id="360622"/>
    <lineage>
        <taxon>Eukaryota</taxon>
        <taxon>Viridiplantae</taxon>
        <taxon>Streptophyta</taxon>
        <taxon>Embryophyta</taxon>
        <taxon>Tracheophyta</taxon>
        <taxon>Spermatophyta</taxon>
        <taxon>Magnoliopsida</taxon>
        <taxon>eudicotyledons</taxon>
        <taxon>Gunneridae</taxon>
        <taxon>Pentapetalae</taxon>
        <taxon>asterids</taxon>
        <taxon>campanulids</taxon>
        <taxon>Apiales</taxon>
        <taxon>Apiaceae</taxon>
        <taxon>Apioideae</taxon>
        <taxon>apioid superclade</taxon>
        <taxon>Tordylieae</taxon>
        <taxon>Tordyliinae</taxon>
        <taxon>Heracleum</taxon>
    </lineage>
</organism>
<sequence length="686" mass="75901">MSGVHAPSAFSSYATSVVKLNGTNYSEWKEQVEFSLGVLELDMALLKDQPSPLTDSSTPEERKFHVDWERSNRLSMMFMQMVIDTNIKSSLPTAENAKEYLKNIEERFKTADKSLAGKLMTDLVTMKFDETSGAGFKPVPVVQKPISSLLEKIRQRKLEVSKKMSLLNNSGYSTENDDSLIEPMTGTDSRKVSTRGGGEDNLSDKVEVDTKIDASLEDIKSSLDASITDGVKGLRTHSSPESEKSPMAVSEEPTPTFRAPVDDTQDLFGNSETIDDKDDKLDNQHSSPMEEVLAPSLLTMNLKIDSVPLDDISSDEDDNDKENLKPITFKPSDPCPSPKGDPVKAFVDDEAEEEDDSDHDIRFNENDEDDGNEDSDELNDLIVTGYEEKSIDNERRNELHQKWLEQQDAAGTDNLMQRLGCGPKVKENTLFDVEIESDEDDEGSSDDEEDVGPAKAARINARKAKQMIPQMFADKEDPFVSSDDEETEKMLVKQRLLEKVGDKATLIPPAEDENSREIFGLIKKLNNAPIAKKKQKVPSFFETLITGGSSSSSSSKSSFLGRVSSHSIPSKQRSSTTRSFIFGRDDSNSRSSISISEDSSDAVAKEIRPTQKATAKFTSSQAKSFTQSSQIVAETTPGTSLIEILKRSSMQSTTCNQDNMVGMTQTIISAFKIPKKPVKLEGRTKY</sequence>
<evidence type="ECO:0000256" key="1">
    <source>
        <dbReference type="SAM" id="MobiDB-lite"/>
    </source>
</evidence>
<evidence type="ECO:0000313" key="2">
    <source>
        <dbReference type="EMBL" id="KAK1350238.1"/>
    </source>
</evidence>
<feature type="compositionally biased region" description="Acidic residues" evidence="1">
    <location>
        <begin position="433"/>
        <end position="451"/>
    </location>
</feature>
<feature type="region of interest" description="Disordered" evidence="1">
    <location>
        <begin position="309"/>
        <end position="378"/>
    </location>
</feature>
<dbReference type="PANTHER" id="PTHR36005">
    <property type="entry name" value="DNA LIGASE-LIKE PROTEIN"/>
    <property type="match status" value="1"/>
</dbReference>
<feature type="compositionally biased region" description="Low complexity" evidence="1">
    <location>
        <begin position="547"/>
        <end position="565"/>
    </location>
</feature>
<gene>
    <name evidence="2" type="ORF">POM88_054674</name>
</gene>
<feature type="region of interest" description="Disordered" evidence="1">
    <location>
        <begin position="230"/>
        <end position="287"/>
    </location>
</feature>
<dbReference type="Proteomes" id="UP001237642">
    <property type="component" value="Unassembled WGS sequence"/>
</dbReference>